<feature type="compositionally biased region" description="Low complexity" evidence="1">
    <location>
        <begin position="475"/>
        <end position="490"/>
    </location>
</feature>
<evidence type="ECO:0000256" key="1">
    <source>
        <dbReference type="SAM" id="MobiDB-lite"/>
    </source>
</evidence>
<feature type="region of interest" description="Disordered" evidence="1">
    <location>
        <begin position="538"/>
        <end position="559"/>
    </location>
</feature>
<feature type="region of interest" description="Disordered" evidence="1">
    <location>
        <begin position="265"/>
        <end position="306"/>
    </location>
</feature>
<keyword evidence="3" id="KW-1185">Reference proteome</keyword>
<reference evidence="2 3" key="1">
    <citation type="submission" date="2018-08" db="EMBL/GenBank/DDBJ databases">
        <title>Genome and evolution of the arbuscular mycorrhizal fungus Diversispora epigaea (formerly Glomus versiforme) and its bacterial endosymbionts.</title>
        <authorList>
            <person name="Sun X."/>
            <person name="Fei Z."/>
            <person name="Harrison M."/>
        </authorList>
    </citation>
    <scope>NUCLEOTIDE SEQUENCE [LARGE SCALE GENOMIC DNA]</scope>
    <source>
        <strain evidence="2 3">IT104</strain>
    </source>
</reference>
<accession>A0A397JR31</accession>
<organism evidence="2 3">
    <name type="scientific">Diversispora epigaea</name>
    <dbReference type="NCBI Taxonomy" id="1348612"/>
    <lineage>
        <taxon>Eukaryota</taxon>
        <taxon>Fungi</taxon>
        <taxon>Fungi incertae sedis</taxon>
        <taxon>Mucoromycota</taxon>
        <taxon>Glomeromycotina</taxon>
        <taxon>Glomeromycetes</taxon>
        <taxon>Diversisporales</taxon>
        <taxon>Diversisporaceae</taxon>
        <taxon>Diversispora</taxon>
    </lineage>
</organism>
<evidence type="ECO:0000313" key="2">
    <source>
        <dbReference type="EMBL" id="RHZ86950.1"/>
    </source>
</evidence>
<dbReference type="AlphaFoldDB" id="A0A397JR31"/>
<gene>
    <name evidence="2" type="ORF">Glove_42g33</name>
</gene>
<feature type="region of interest" description="Disordered" evidence="1">
    <location>
        <begin position="469"/>
        <end position="517"/>
    </location>
</feature>
<dbReference type="OrthoDB" id="2373317at2759"/>
<feature type="compositionally biased region" description="Acidic residues" evidence="1">
    <location>
        <begin position="550"/>
        <end position="559"/>
    </location>
</feature>
<sequence length="559" mass="62171">MPATIQIPKDVFARLRPATDGTPVQGILFGQREETLDRRLLIHVKGFFPYQSSSQDLISTIAKLMNWRDQTVLGWFAAPGPEVLTNCTNPRIASAYFRTIQSSMLKVIVANYLKLHTEYDVREITPSIARESCALFQDLIGIIIQKVPKITDSVNPVAIEDTTAQCYFSAPNLSEVMNLLQNLNRDVKGDIVGMSILQGLADVLPTGVNGLGVNGGTSNFVSIMDEREDDDEVGELFSIWGNGHGSSNKKLRTRRASTTDIVDGLPRRMSYSTTSEDVVEENGRKRKGDTENHGRNSSKRVKTPSNEVTNVIPAPFMIIPGQGSEYLHEAFGEDSLHCSTDFDESLLSSFTTSLFNPINELNISRAMSAISHHLITCTEEKISLYEKSCREYEMLLEILEVLDGVDDEAALYNKLESWIENADDDDEEEEEMITATNTVKVDLYAGNDHEQEVSTKKSTTVTWCENEISNDDSLSNSNEVVSGEVSSSSIEEGEIDEEEEIDNTIPQVSDNDEDGEDVIKKKEEKSLSSLHIKNISFNNLENNNSPGWAWDEEEIGNGE</sequence>
<feature type="compositionally biased region" description="Acidic residues" evidence="1">
    <location>
        <begin position="491"/>
        <end position="502"/>
    </location>
</feature>
<proteinExistence type="predicted"/>
<name>A0A397JR31_9GLOM</name>
<dbReference type="Proteomes" id="UP000266861">
    <property type="component" value="Unassembled WGS sequence"/>
</dbReference>
<dbReference type="EMBL" id="PQFF01000040">
    <property type="protein sequence ID" value="RHZ86950.1"/>
    <property type="molecule type" value="Genomic_DNA"/>
</dbReference>
<protein>
    <submittedName>
        <fullName evidence="2">Uncharacterized protein</fullName>
    </submittedName>
</protein>
<comment type="caution">
    <text evidence="2">The sequence shown here is derived from an EMBL/GenBank/DDBJ whole genome shotgun (WGS) entry which is preliminary data.</text>
</comment>
<evidence type="ECO:0000313" key="3">
    <source>
        <dbReference type="Proteomes" id="UP000266861"/>
    </source>
</evidence>